<keyword evidence="3" id="KW-0238">DNA-binding</keyword>
<dbReference type="InterPro" id="IPR005119">
    <property type="entry name" value="LysR_subst-bd"/>
</dbReference>
<comment type="caution">
    <text evidence="6">The sequence shown here is derived from an EMBL/GenBank/DDBJ whole genome shotgun (WGS) entry which is preliminary data.</text>
</comment>
<dbReference type="Pfam" id="PF00126">
    <property type="entry name" value="HTH_1"/>
    <property type="match status" value="1"/>
</dbReference>
<keyword evidence="4" id="KW-0804">Transcription</keyword>
<keyword evidence="7" id="KW-1185">Reference proteome</keyword>
<dbReference type="Gene3D" id="1.10.10.10">
    <property type="entry name" value="Winged helix-like DNA-binding domain superfamily/Winged helix DNA-binding domain"/>
    <property type="match status" value="1"/>
</dbReference>
<accession>A0ABT2K0Z6</accession>
<protein>
    <submittedName>
        <fullName evidence="6">LysR family transcriptional regulator</fullName>
    </submittedName>
</protein>
<keyword evidence="2" id="KW-0805">Transcription regulation</keyword>
<dbReference type="Gene3D" id="3.40.190.10">
    <property type="entry name" value="Periplasmic binding protein-like II"/>
    <property type="match status" value="2"/>
</dbReference>
<proteinExistence type="inferred from homology"/>
<dbReference type="Pfam" id="PF03466">
    <property type="entry name" value="LysR_substrate"/>
    <property type="match status" value="1"/>
</dbReference>
<dbReference type="SUPFAM" id="SSF53850">
    <property type="entry name" value="Periplasmic binding protein-like II"/>
    <property type="match status" value="1"/>
</dbReference>
<evidence type="ECO:0000313" key="7">
    <source>
        <dbReference type="Proteomes" id="UP001156389"/>
    </source>
</evidence>
<dbReference type="PANTHER" id="PTHR30346:SF29">
    <property type="entry name" value="LYSR SUBSTRATE-BINDING"/>
    <property type="match status" value="1"/>
</dbReference>
<evidence type="ECO:0000256" key="3">
    <source>
        <dbReference type="ARBA" id="ARBA00023125"/>
    </source>
</evidence>
<dbReference type="SUPFAM" id="SSF46785">
    <property type="entry name" value="Winged helix' DNA-binding domain"/>
    <property type="match status" value="1"/>
</dbReference>
<reference evidence="6 7" key="1">
    <citation type="submission" date="2021-10" db="EMBL/GenBank/DDBJ databases">
        <title>Streptomyces gossypii sp. nov., isolated from soil collected from cotton field.</title>
        <authorList>
            <person name="Ge X."/>
            <person name="Chen X."/>
            <person name="Liu W."/>
        </authorList>
    </citation>
    <scope>NUCLEOTIDE SEQUENCE [LARGE SCALE GENOMIC DNA]</scope>
    <source>
        <strain evidence="6 7">N2-109</strain>
    </source>
</reference>
<dbReference type="Proteomes" id="UP001156389">
    <property type="component" value="Unassembled WGS sequence"/>
</dbReference>
<evidence type="ECO:0000256" key="2">
    <source>
        <dbReference type="ARBA" id="ARBA00023015"/>
    </source>
</evidence>
<dbReference type="InterPro" id="IPR036390">
    <property type="entry name" value="WH_DNA-bd_sf"/>
</dbReference>
<dbReference type="PANTHER" id="PTHR30346">
    <property type="entry name" value="TRANSCRIPTIONAL DUAL REGULATOR HCAR-RELATED"/>
    <property type="match status" value="1"/>
</dbReference>
<dbReference type="InterPro" id="IPR036388">
    <property type="entry name" value="WH-like_DNA-bd_sf"/>
</dbReference>
<comment type="similarity">
    <text evidence="1">Belongs to the LysR transcriptional regulatory family.</text>
</comment>
<evidence type="ECO:0000313" key="6">
    <source>
        <dbReference type="EMBL" id="MCT2593583.1"/>
    </source>
</evidence>
<dbReference type="CDD" id="cd08423">
    <property type="entry name" value="PBP2_LTTR_like_6"/>
    <property type="match status" value="1"/>
</dbReference>
<dbReference type="InterPro" id="IPR000847">
    <property type="entry name" value="LysR_HTH_N"/>
</dbReference>
<name>A0ABT2K0Z6_9ACTN</name>
<dbReference type="PROSITE" id="PS50931">
    <property type="entry name" value="HTH_LYSR"/>
    <property type="match status" value="1"/>
</dbReference>
<dbReference type="EMBL" id="JAJAGO010000014">
    <property type="protein sequence ID" value="MCT2593583.1"/>
    <property type="molecule type" value="Genomic_DNA"/>
</dbReference>
<evidence type="ECO:0000259" key="5">
    <source>
        <dbReference type="PROSITE" id="PS50931"/>
    </source>
</evidence>
<sequence length="298" mass="31465">MFSIDRLRALSAVAAHGSIARAARALHVTPSGVSQQLAKLERESGHQLLEPDGRSIRLTHAGRVLTAHADLVLAQLTTAATDLADLHEEILGPLRLGGVGSAIRSLLPGTLAALTREHPRLVPTLCDGEAVDMLPVLLAGDLDLLVIESWSNRPITLPAGIAFRTLVREGARVALAADHPLAANDSVDLAELKDEVWASCGPGTEPREALLQALRVRGVEPEIRYTVAEYTTQLALVEAGLTAALIPAMAYRPAPAGVRFVDCAPALEREVLAAWRAGSQSATIRACLAALSSHVLCC</sequence>
<evidence type="ECO:0000256" key="4">
    <source>
        <dbReference type="ARBA" id="ARBA00023163"/>
    </source>
</evidence>
<organism evidence="6 7">
    <name type="scientific">Streptomyces gossypii</name>
    <dbReference type="NCBI Taxonomy" id="2883101"/>
    <lineage>
        <taxon>Bacteria</taxon>
        <taxon>Bacillati</taxon>
        <taxon>Actinomycetota</taxon>
        <taxon>Actinomycetes</taxon>
        <taxon>Kitasatosporales</taxon>
        <taxon>Streptomycetaceae</taxon>
        <taxon>Streptomyces</taxon>
    </lineage>
</organism>
<feature type="domain" description="HTH lysR-type" evidence="5">
    <location>
        <begin position="2"/>
        <end position="59"/>
    </location>
</feature>
<dbReference type="RefSeq" id="WP_260220952.1">
    <property type="nucleotide sequence ID" value="NZ_JAJAGO010000014.1"/>
</dbReference>
<gene>
    <name evidence="6" type="ORF">LHJ74_27385</name>
</gene>
<evidence type="ECO:0000256" key="1">
    <source>
        <dbReference type="ARBA" id="ARBA00009437"/>
    </source>
</evidence>